<dbReference type="SMART" id="SM00448">
    <property type="entry name" value="REC"/>
    <property type="match status" value="1"/>
</dbReference>
<comment type="caution">
    <text evidence="5">The sequence shown here is derived from an EMBL/GenBank/DDBJ whole genome shotgun (WGS) entry which is preliminary data.</text>
</comment>
<dbReference type="CDD" id="cd06170">
    <property type="entry name" value="LuxR_C_like"/>
    <property type="match status" value="1"/>
</dbReference>
<dbReference type="Pfam" id="PF00196">
    <property type="entry name" value="GerE"/>
    <property type="match status" value="1"/>
</dbReference>
<dbReference type="PANTHER" id="PTHR43214:SF43">
    <property type="entry name" value="TWO-COMPONENT RESPONSE REGULATOR"/>
    <property type="match status" value="1"/>
</dbReference>
<dbReference type="Pfam" id="PF00072">
    <property type="entry name" value="Response_reg"/>
    <property type="match status" value="1"/>
</dbReference>
<dbReference type="PANTHER" id="PTHR43214">
    <property type="entry name" value="TWO-COMPONENT RESPONSE REGULATOR"/>
    <property type="match status" value="1"/>
</dbReference>
<dbReference type="PROSITE" id="PS50110">
    <property type="entry name" value="RESPONSE_REGULATORY"/>
    <property type="match status" value="1"/>
</dbReference>
<feature type="domain" description="Response regulatory" evidence="4">
    <location>
        <begin position="5"/>
        <end position="121"/>
    </location>
</feature>
<dbReference type="GO" id="GO:0006355">
    <property type="term" value="P:regulation of DNA-templated transcription"/>
    <property type="evidence" value="ECO:0007669"/>
    <property type="project" value="InterPro"/>
</dbReference>
<evidence type="ECO:0000256" key="1">
    <source>
        <dbReference type="ARBA" id="ARBA00022553"/>
    </source>
</evidence>
<dbReference type="SMART" id="SM00421">
    <property type="entry name" value="HTH_LUXR"/>
    <property type="match status" value="1"/>
</dbReference>
<reference evidence="5" key="1">
    <citation type="submission" date="2019-08" db="EMBL/GenBank/DDBJ databases">
        <authorList>
            <person name="Kucharzyk K."/>
            <person name="Murdoch R.W."/>
            <person name="Higgins S."/>
            <person name="Loffler F."/>
        </authorList>
    </citation>
    <scope>NUCLEOTIDE SEQUENCE</scope>
</reference>
<dbReference type="InterPro" id="IPR039420">
    <property type="entry name" value="WalR-like"/>
</dbReference>
<feature type="domain" description="HTH luxR-type" evidence="3">
    <location>
        <begin position="138"/>
        <end position="203"/>
    </location>
</feature>
<dbReference type="Gene3D" id="3.40.50.2300">
    <property type="match status" value="1"/>
</dbReference>
<dbReference type="AlphaFoldDB" id="A0A644WKD7"/>
<dbReference type="InterPro" id="IPR001789">
    <property type="entry name" value="Sig_transdc_resp-reg_receiver"/>
</dbReference>
<dbReference type="SUPFAM" id="SSF52172">
    <property type="entry name" value="CheY-like"/>
    <property type="match status" value="1"/>
</dbReference>
<dbReference type="InterPro" id="IPR058245">
    <property type="entry name" value="NreC/VraR/RcsB-like_REC"/>
</dbReference>
<keyword evidence="1" id="KW-0597">Phosphoprotein</keyword>
<dbReference type="PRINTS" id="PR00038">
    <property type="entry name" value="HTHLUXR"/>
</dbReference>
<evidence type="ECO:0000259" key="3">
    <source>
        <dbReference type="PROSITE" id="PS50043"/>
    </source>
</evidence>
<dbReference type="InterPro" id="IPR000792">
    <property type="entry name" value="Tscrpt_reg_LuxR_C"/>
</dbReference>
<evidence type="ECO:0000259" key="4">
    <source>
        <dbReference type="PROSITE" id="PS50110"/>
    </source>
</evidence>
<proteinExistence type="predicted"/>
<dbReference type="InterPro" id="IPR011006">
    <property type="entry name" value="CheY-like_superfamily"/>
</dbReference>
<organism evidence="5">
    <name type="scientific">bioreactor metagenome</name>
    <dbReference type="NCBI Taxonomy" id="1076179"/>
    <lineage>
        <taxon>unclassified sequences</taxon>
        <taxon>metagenomes</taxon>
        <taxon>ecological metagenomes</taxon>
    </lineage>
</organism>
<dbReference type="PROSITE" id="PS00622">
    <property type="entry name" value="HTH_LUXR_1"/>
    <property type="match status" value="1"/>
</dbReference>
<sequence>MNKIKLLIVDDHRILVDGLKKLFENSETVQLIGVAYSGKECRAFLRNEQPDVILLDINLPDASGIDLCKEIKKQNPPIKIVALTSFNEYAIVRQMIENGASGYVVKNAMPEEIILSVETVMENEIFLCEEIDLLMHKRNADPVWLTPREKELLKWIVDGLTNHEIAEKMFLGVETINSYRKNLLVKLGAKNTAVLVRMALKEKLV</sequence>
<keyword evidence="2 5" id="KW-0238">DNA-binding</keyword>
<protein>
    <submittedName>
        <fullName evidence="5">DNA-binding transcriptional activator DevR/DosR</fullName>
    </submittedName>
</protein>
<dbReference type="GO" id="GO:0000160">
    <property type="term" value="P:phosphorelay signal transduction system"/>
    <property type="evidence" value="ECO:0007669"/>
    <property type="project" value="InterPro"/>
</dbReference>
<gene>
    <name evidence="5" type="primary">devR_1</name>
    <name evidence="5" type="ORF">SDC9_50288</name>
</gene>
<evidence type="ECO:0000256" key="2">
    <source>
        <dbReference type="ARBA" id="ARBA00023125"/>
    </source>
</evidence>
<dbReference type="PROSITE" id="PS50043">
    <property type="entry name" value="HTH_LUXR_2"/>
    <property type="match status" value="1"/>
</dbReference>
<dbReference type="EMBL" id="VSSQ01001002">
    <property type="protein sequence ID" value="MPM04021.1"/>
    <property type="molecule type" value="Genomic_DNA"/>
</dbReference>
<evidence type="ECO:0000313" key="5">
    <source>
        <dbReference type="EMBL" id="MPM04021.1"/>
    </source>
</evidence>
<dbReference type="GO" id="GO:0003677">
    <property type="term" value="F:DNA binding"/>
    <property type="evidence" value="ECO:0007669"/>
    <property type="project" value="UniProtKB-KW"/>
</dbReference>
<name>A0A644WKD7_9ZZZZ</name>
<dbReference type="CDD" id="cd17535">
    <property type="entry name" value="REC_NarL-like"/>
    <property type="match status" value="1"/>
</dbReference>
<accession>A0A644WKD7</accession>